<feature type="domain" description="MCM C-terminal AAA(+) ATPase" evidence="4">
    <location>
        <begin position="294"/>
        <end position="389"/>
    </location>
</feature>
<evidence type="ECO:0000313" key="6">
    <source>
        <dbReference type="Proteomes" id="UP000178656"/>
    </source>
</evidence>
<dbReference type="PANTHER" id="PTHR32039:SF7">
    <property type="entry name" value="COMPETENCE PROTEIN COMM"/>
    <property type="match status" value="1"/>
</dbReference>
<evidence type="ECO:0000256" key="1">
    <source>
        <dbReference type="ARBA" id="ARBA00006354"/>
    </source>
</evidence>
<dbReference type="SUPFAM" id="SSF54211">
    <property type="entry name" value="Ribosomal protein S5 domain 2-like"/>
    <property type="match status" value="1"/>
</dbReference>
<dbReference type="GO" id="GO:0005524">
    <property type="term" value="F:ATP binding"/>
    <property type="evidence" value="ECO:0007669"/>
    <property type="project" value="UniProtKB-KW"/>
</dbReference>
<dbReference type="InterPro" id="IPR004482">
    <property type="entry name" value="Mg_chelat-rel"/>
</dbReference>
<dbReference type="PANTHER" id="PTHR32039">
    <property type="entry name" value="MAGNESIUM-CHELATASE SUBUNIT CHLI"/>
    <property type="match status" value="1"/>
</dbReference>
<sequence length="507" mass="56139">MFTKVNSCANIGLNCELVEVETDQMKTDQFAFLIVGLPDAAIQEAKERVRLALRNSGFRGLGYKTVVNLAPADLHKEGPGFDLPIAVSILQTTEQLDLIDLKDSLFVGELALNGETRHTSGILPIAIFTKEHGYKNLYIPETNAAEAALISEINIFPVKNLFQLIAHLKKIESIEPLKNSGMFHSELAPTFSADMAHVHGQEQAKRALEIAAAGCHNVLMSGPPGSGKTLLARTIPSILPPMQEEEILEVTKIYSVAGLLPKDRPIITNRPFRSPHHTSSGVALVGGGKMPKPGEISLAHRGILFLDEFPEFPRPVLENLRQPLEDGVISISRAQGTLTFPARFTLIASQNPCPCGYATDTEKRCTCTPMQILKYQKKVSGPIIDRIDLHIEVPRVNFEKLQGGAPAEPSGVIRERISRVHDIQRKRFKDSGIKYNAEMRPQDIKQFCQVDQASLDLLRNAVSQLHLSARSYHRILKLGRTIADLENCDNIQSRHIAEALQYRPKEN</sequence>
<gene>
    <name evidence="5" type="ORF">A2482_00150</name>
</gene>
<dbReference type="Pfam" id="PF01078">
    <property type="entry name" value="Mg_chelatase"/>
    <property type="match status" value="1"/>
</dbReference>
<dbReference type="Pfam" id="PF13541">
    <property type="entry name" value="ChlI"/>
    <property type="match status" value="1"/>
</dbReference>
<dbReference type="Pfam" id="PF13335">
    <property type="entry name" value="Mg_chelatase_C"/>
    <property type="match status" value="1"/>
</dbReference>
<dbReference type="InterPro" id="IPR045006">
    <property type="entry name" value="CHLI-like"/>
</dbReference>
<dbReference type="PRINTS" id="PR01657">
    <property type="entry name" value="MCMFAMILY"/>
</dbReference>
<evidence type="ECO:0000259" key="4">
    <source>
        <dbReference type="PROSITE" id="PS50051"/>
    </source>
</evidence>
<protein>
    <submittedName>
        <fullName evidence="5">Magnesium chelatase</fullName>
    </submittedName>
</protein>
<dbReference type="InterPro" id="IPR027417">
    <property type="entry name" value="P-loop_NTPase"/>
</dbReference>
<dbReference type="NCBIfam" id="TIGR00368">
    <property type="entry name" value="YifB family Mg chelatase-like AAA ATPase"/>
    <property type="match status" value="1"/>
</dbReference>
<comment type="similarity">
    <text evidence="1">Belongs to the Mg-chelatase subunits D/I family. ComM subfamily.</text>
</comment>
<proteinExistence type="inferred from homology"/>
<dbReference type="InterPro" id="IPR014721">
    <property type="entry name" value="Ribsml_uS5_D2-typ_fold_subgr"/>
</dbReference>
<dbReference type="Gene3D" id="3.40.50.300">
    <property type="entry name" value="P-loop containing nucleotide triphosphate hydrolases"/>
    <property type="match status" value="1"/>
</dbReference>
<dbReference type="InterPro" id="IPR000523">
    <property type="entry name" value="Mg_chelatse_chII-like_cat_dom"/>
</dbReference>
<dbReference type="InterPro" id="IPR020568">
    <property type="entry name" value="Ribosomal_Su5_D2-typ_SF"/>
</dbReference>
<dbReference type="AlphaFoldDB" id="A0A1F5TDT0"/>
<dbReference type="InterPro" id="IPR003593">
    <property type="entry name" value="AAA+_ATPase"/>
</dbReference>
<evidence type="ECO:0000256" key="3">
    <source>
        <dbReference type="ARBA" id="ARBA00022840"/>
    </source>
</evidence>
<dbReference type="SMART" id="SM00382">
    <property type="entry name" value="AAA"/>
    <property type="match status" value="1"/>
</dbReference>
<dbReference type="Gene3D" id="3.30.230.10">
    <property type="match status" value="1"/>
</dbReference>
<keyword evidence="3" id="KW-0067">ATP-binding</keyword>
<comment type="caution">
    <text evidence="5">The sequence shown here is derived from an EMBL/GenBank/DDBJ whole genome shotgun (WGS) entry which is preliminary data.</text>
</comment>
<organism evidence="5 6">
    <name type="scientific">Candidatus Falkowbacteria bacterium RIFOXYC2_FULL_48_21</name>
    <dbReference type="NCBI Taxonomy" id="1798005"/>
    <lineage>
        <taxon>Bacteria</taxon>
        <taxon>Candidatus Falkowiibacteriota</taxon>
    </lineage>
</organism>
<evidence type="ECO:0000313" key="5">
    <source>
        <dbReference type="EMBL" id="OGF37117.1"/>
    </source>
</evidence>
<dbReference type="PROSITE" id="PS50051">
    <property type="entry name" value="MCM_2"/>
    <property type="match status" value="1"/>
</dbReference>
<dbReference type="GO" id="GO:0003677">
    <property type="term" value="F:DNA binding"/>
    <property type="evidence" value="ECO:0007669"/>
    <property type="project" value="InterPro"/>
</dbReference>
<reference evidence="5 6" key="1">
    <citation type="journal article" date="2016" name="Nat. Commun.">
        <title>Thousands of microbial genomes shed light on interconnected biogeochemical processes in an aquifer system.</title>
        <authorList>
            <person name="Anantharaman K."/>
            <person name="Brown C.T."/>
            <person name="Hug L.A."/>
            <person name="Sharon I."/>
            <person name="Castelle C.J."/>
            <person name="Probst A.J."/>
            <person name="Thomas B.C."/>
            <person name="Singh A."/>
            <person name="Wilkins M.J."/>
            <person name="Karaoz U."/>
            <person name="Brodie E.L."/>
            <person name="Williams K.H."/>
            <person name="Hubbard S.S."/>
            <person name="Banfield J.F."/>
        </authorList>
    </citation>
    <scope>NUCLEOTIDE SEQUENCE [LARGE SCALE GENOMIC DNA]</scope>
</reference>
<accession>A0A1F5TDT0</accession>
<dbReference type="Proteomes" id="UP000178656">
    <property type="component" value="Unassembled WGS sequence"/>
</dbReference>
<dbReference type="InterPro" id="IPR001208">
    <property type="entry name" value="MCM_dom"/>
</dbReference>
<name>A0A1F5TDT0_9BACT</name>
<dbReference type="SUPFAM" id="SSF52540">
    <property type="entry name" value="P-loop containing nucleoside triphosphate hydrolases"/>
    <property type="match status" value="1"/>
</dbReference>
<keyword evidence="2" id="KW-0547">Nucleotide-binding</keyword>
<dbReference type="EMBL" id="MFGM01000025">
    <property type="protein sequence ID" value="OGF37117.1"/>
    <property type="molecule type" value="Genomic_DNA"/>
</dbReference>
<evidence type="ECO:0000256" key="2">
    <source>
        <dbReference type="ARBA" id="ARBA00022741"/>
    </source>
</evidence>
<dbReference type="InterPro" id="IPR025158">
    <property type="entry name" value="Mg_chelat-rel_C"/>
</dbReference>